<keyword evidence="2" id="KW-1185">Reference proteome</keyword>
<dbReference type="EMBL" id="OX459942">
    <property type="protein sequence ID" value="CAI9176389.1"/>
    <property type="molecule type" value="Genomic_DNA"/>
</dbReference>
<accession>A0ABN8ZRP4</accession>
<reference evidence="1" key="1">
    <citation type="submission" date="2023-04" db="EMBL/GenBank/DDBJ databases">
        <authorList>
            <consortium name="ELIXIR-Norway"/>
        </authorList>
    </citation>
    <scope>NUCLEOTIDE SEQUENCE [LARGE SCALE GENOMIC DNA]</scope>
</reference>
<sequence length="115" mass="12557">MAAETTVNFSVASRAPPASYLASWSPSQASEPVRLSVSPSTPPPPSLFGAHLVVVMRNGSSKALCLQPYLIFGHNLPEKDTKLEERIATQLRELPEKKIATDVGAFFFFNLNKKN</sequence>
<protein>
    <submittedName>
        <fullName evidence="1">Uncharacterized protein</fullName>
    </submittedName>
</protein>
<organism evidence="1 2">
    <name type="scientific">Rangifer tarandus platyrhynchus</name>
    <name type="common">Svalbard reindeer</name>
    <dbReference type="NCBI Taxonomy" id="3082113"/>
    <lineage>
        <taxon>Eukaryota</taxon>
        <taxon>Metazoa</taxon>
        <taxon>Chordata</taxon>
        <taxon>Craniata</taxon>
        <taxon>Vertebrata</taxon>
        <taxon>Euteleostomi</taxon>
        <taxon>Mammalia</taxon>
        <taxon>Eutheria</taxon>
        <taxon>Laurasiatheria</taxon>
        <taxon>Artiodactyla</taxon>
        <taxon>Ruminantia</taxon>
        <taxon>Pecora</taxon>
        <taxon>Cervidae</taxon>
        <taxon>Odocoileinae</taxon>
        <taxon>Rangifer</taxon>
    </lineage>
</organism>
<proteinExistence type="predicted"/>
<evidence type="ECO:0000313" key="1">
    <source>
        <dbReference type="EMBL" id="CAI9176389.1"/>
    </source>
</evidence>
<name>A0ABN8ZRP4_RANTA</name>
<gene>
    <name evidence="1" type="ORF">MRATA1EN1_LOCUS25351</name>
</gene>
<dbReference type="Proteomes" id="UP001176941">
    <property type="component" value="Chromosome 6"/>
</dbReference>
<evidence type="ECO:0000313" key="2">
    <source>
        <dbReference type="Proteomes" id="UP001176941"/>
    </source>
</evidence>